<gene>
    <name evidence="4" type="ORF">IAB67_06720</name>
</gene>
<accession>A0A9D1IXF5</accession>
<proteinExistence type="predicted"/>
<keyword evidence="4" id="KW-0378">Hydrolase</keyword>
<dbReference type="InterPro" id="IPR018711">
    <property type="entry name" value="NAGPA"/>
</dbReference>
<feature type="transmembrane region" description="Helical" evidence="2">
    <location>
        <begin position="140"/>
        <end position="159"/>
    </location>
</feature>
<evidence type="ECO:0000313" key="5">
    <source>
        <dbReference type="Proteomes" id="UP000824073"/>
    </source>
</evidence>
<dbReference type="Proteomes" id="UP000824073">
    <property type="component" value="Unassembled WGS sequence"/>
</dbReference>
<evidence type="ECO:0000256" key="1">
    <source>
        <dbReference type="SAM" id="MobiDB-lite"/>
    </source>
</evidence>
<evidence type="ECO:0000313" key="4">
    <source>
        <dbReference type="EMBL" id="HIU43972.1"/>
    </source>
</evidence>
<comment type="caution">
    <text evidence="4">The sequence shown here is derived from an EMBL/GenBank/DDBJ whole genome shotgun (WGS) entry which is preliminary data.</text>
</comment>
<protein>
    <submittedName>
        <fullName evidence="4">Phosphodiester glycosidase family protein</fullName>
    </submittedName>
</protein>
<dbReference type="PANTHER" id="PTHR40446">
    <property type="entry name" value="N-ACETYLGLUCOSAMINE-1-PHOSPHODIESTER ALPHA-N-ACETYLGLUCOSAMINIDASE"/>
    <property type="match status" value="1"/>
</dbReference>
<dbReference type="AlphaFoldDB" id="A0A9D1IXF5"/>
<dbReference type="PANTHER" id="PTHR40446:SF2">
    <property type="entry name" value="N-ACETYLGLUCOSAMINE-1-PHOSPHODIESTER ALPHA-N-ACETYLGLUCOSAMINIDASE"/>
    <property type="match status" value="1"/>
</dbReference>
<keyword evidence="2" id="KW-1133">Transmembrane helix</keyword>
<reference evidence="4" key="2">
    <citation type="journal article" date="2021" name="PeerJ">
        <title>Extensive microbial diversity within the chicken gut microbiome revealed by metagenomics and culture.</title>
        <authorList>
            <person name="Gilroy R."/>
            <person name="Ravi A."/>
            <person name="Getino M."/>
            <person name="Pursley I."/>
            <person name="Horton D.L."/>
            <person name="Alikhan N.F."/>
            <person name="Baker D."/>
            <person name="Gharbi K."/>
            <person name="Hall N."/>
            <person name="Watson M."/>
            <person name="Adriaenssens E.M."/>
            <person name="Foster-Nyarko E."/>
            <person name="Jarju S."/>
            <person name="Secka A."/>
            <person name="Antonio M."/>
            <person name="Oren A."/>
            <person name="Chaudhuri R.R."/>
            <person name="La Ragione R."/>
            <person name="Hildebrand F."/>
            <person name="Pallen M.J."/>
        </authorList>
    </citation>
    <scope>NUCLEOTIDE SEQUENCE</scope>
    <source>
        <strain evidence="4">CHK191-8634</strain>
    </source>
</reference>
<feature type="domain" description="Phosphodiester glycosidase" evidence="3">
    <location>
        <begin position="344"/>
        <end position="519"/>
    </location>
</feature>
<organism evidence="4 5">
    <name type="scientific">Candidatus Ventrousia excrementavium</name>
    <dbReference type="NCBI Taxonomy" id="2840961"/>
    <lineage>
        <taxon>Bacteria</taxon>
        <taxon>Bacillati</taxon>
        <taxon>Bacillota</taxon>
        <taxon>Clostridia</taxon>
        <taxon>Eubacteriales</taxon>
        <taxon>Clostridiaceae</taxon>
        <taxon>Clostridiaceae incertae sedis</taxon>
        <taxon>Candidatus Ventrousia</taxon>
    </lineage>
</organism>
<dbReference type="Pfam" id="PF09992">
    <property type="entry name" value="NAGPA"/>
    <property type="match status" value="1"/>
</dbReference>
<feature type="compositionally biased region" description="Low complexity" evidence="1">
    <location>
        <begin position="75"/>
        <end position="87"/>
    </location>
</feature>
<keyword evidence="2" id="KW-0472">Membrane</keyword>
<dbReference type="GO" id="GO:0016798">
    <property type="term" value="F:hydrolase activity, acting on glycosyl bonds"/>
    <property type="evidence" value="ECO:0007669"/>
    <property type="project" value="UniProtKB-KW"/>
</dbReference>
<dbReference type="EMBL" id="DVMR01000052">
    <property type="protein sequence ID" value="HIU43972.1"/>
    <property type="molecule type" value="Genomic_DNA"/>
</dbReference>
<sequence length="522" mass="56777">MNGSDDRQPGRRKTGGRDFSAPPVERPEAIDEFIYDVRRAALQSEQPHPPREDMHAGAQLYTPRPQSEDARLKSAAYQQQAAAEAEAVPGSTLRGGSTARGGAHLAQKPRRTEAKPQTAKAAAGSKGRPAKKKKSKKHRIRTLVMTLLLLVGLYCIAVFSNIPFIKKWRDIYIETAMGTMTHQWLATAFIPDFVIDEVMGTRSDIESDQNSIETNWQVGSLSGAGDKVKWSRLEKNFFKLYPEIDEDSFYEYLDAHGDEVLTDDGYLLIDKAGLDDESTGITTVYGDEVLAIDTVNGITIVKVTGSEYVGRLAIVKDPAQVGLELSENFGSSGSIIANIVENSGGVLAINASGFYDPDGHGNGGTPHGLVIRDGEHLWDWVGQGGDKAIGFDWNDQLNIEIYDDSNDFRDAVEFKPVLVLDGEKVISGSAGWGMQPRSAIGQTDDGQVLLLVVDGRQPGYSIGCTMGDLADIMERYGAEQACNLDGGSSSIMYYNGRKITRPSAGDKQNGRLLPNAFVVSPR</sequence>
<feature type="region of interest" description="Disordered" evidence="1">
    <location>
        <begin position="1"/>
        <end position="136"/>
    </location>
</feature>
<evidence type="ECO:0000256" key="2">
    <source>
        <dbReference type="SAM" id="Phobius"/>
    </source>
</evidence>
<feature type="compositionally biased region" description="Basic and acidic residues" evidence="1">
    <location>
        <begin position="25"/>
        <end position="39"/>
    </location>
</feature>
<keyword evidence="2" id="KW-0812">Transmembrane</keyword>
<name>A0A9D1IXF5_9CLOT</name>
<reference evidence="4" key="1">
    <citation type="submission" date="2020-10" db="EMBL/GenBank/DDBJ databases">
        <authorList>
            <person name="Gilroy R."/>
        </authorList>
    </citation>
    <scope>NUCLEOTIDE SEQUENCE</scope>
    <source>
        <strain evidence="4">CHK191-8634</strain>
    </source>
</reference>
<keyword evidence="4" id="KW-0326">Glycosidase</keyword>
<evidence type="ECO:0000259" key="3">
    <source>
        <dbReference type="Pfam" id="PF09992"/>
    </source>
</evidence>